<gene>
    <name evidence="5" type="ORF">KP509_16G002500</name>
</gene>
<keyword evidence="2" id="KW-0677">Repeat</keyword>
<accession>A0A8T2SWB8</accession>
<keyword evidence="6" id="KW-1185">Reference proteome</keyword>
<dbReference type="GO" id="GO:0005509">
    <property type="term" value="F:calcium ion binding"/>
    <property type="evidence" value="ECO:0007669"/>
    <property type="project" value="InterPro"/>
</dbReference>
<organism evidence="5 6">
    <name type="scientific">Ceratopteris richardii</name>
    <name type="common">Triangle waterfern</name>
    <dbReference type="NCBI Taxonomy" id="49495"/>
    <lineage>
        <taxon>Eukaryota</taxon>
        <taxon>Viridiplantae</taxon>
        <taxon>Streptophyta</taxon>
        <taxon>Embryophyta</taxon>
        <taxon>Tracheophyta</taxon>
        <taxon>Polypodiopsida</taxon>
        <taxon>Polypodiidae</taxon>
        <taxon>Polypodiales</taxon>
        <taxon>Pteridineae</taxon>
        <taxon>Pteridaceae</taxon>
        <taxon>Parkerioideae</taxon>
        <taxon>Ceratopteris</taxon>
    </lineage>
</organism>
<dbReference type="PROSITE" id="PS50222">
    <property type="entry name" value="EF_HAND_2"/>
    <property type="match status" value="3"/>
</dbReference>
<keyword evidence="3" id="KW-0106">Calcium</keyword>
<sequence length="171" mass="18514">MDTATVDVHPSSHGLREQALFDQFDGNRDGKISQEEIASKMHSMGLSISQDELKKLMAESGANTDGLIDYEGFVRVYRDLMGKNRGGSGSAADSAAASALDDDADGSLKEAFQVFDADRNGLISAQELHDALKSIDVLQGRNLSDCEAMIKRVDSDGNGQVDYEEFKAMMD</sequence>
<dbReference type="CDD" id="cd00051">
    <property type="entry name" value="EFh"/>
    <property type="match status" value="1"/>
</dbReference>
<dbReference type="InterPro" id="IPR011992">
    <property type="entry name" value="EF-hand-dom_pair"/>
</dbReference>
<dbReference type="InterPro" id="IPR002048">
    <property type="entry name" value="EF_hand_dom"/>
</dbReference>
<reference evidence="5" key="1">
    <citation type="submission" date="2021-08" db="EMBL/GenBank/DDBJ databases">
        <title>WGS assembly of Ceratopteris richardii.</title>
        <authorList>
            <person name="Marchant D.B."/>
            <person name="Chen G."/>
            <person name="Jenkins J."/>
            <person name="Shu S."/>
            <person name="Leebens-Mack J."/>
            <person name="Grimwood J."/>
            <person name="Schmutz J."/>
            <person name="Soltis P."/>
            <person name="Soltis D."/>
            <person name="Chen Z.-H."/>
        </authorList>
    </citation>
    <scope>NUCLEOTIDE SEQUENCE</scope>
    <source>
        <strain evidence="5">Whitten #5841</strain>
        <tissue evidence="5">Leaf</tissue>
    </source>
</reference>
<evidence type="ECO:0000259" key="4">
    <source>
        <dbReference type="PROSITE" id="PS50222"/>
    </source>
</evidence>
<dbReference type="PROSITE" id="PS00018">
    <property type="entry name" value="EF_HAND_1"/>
    <property type="match status" value="3"/>
</dbReference>
<dbReference type="SUPFAM" id="SSF47473">
    <property type="entry name" value="EF-hand"/>
    <property type="match status" value="1"/>
</dbReference>
<dbReference type="EMBL" id="CM035421">
    <property type="protein sequence ID" value="KAH7387051.1"/>
    <property type="molecule type" value="Genomic_DNA"/>
</dbReference>
<evidence type="ECO:0000256" key="1">
    <source>
        <dbReference type="ARBA" id="ARBA00022723"/>
    </source>
</evidence>
<name>A0A8T2SWB8_CERRI</name>
<feature type="domain" description="EF-hand" evidence="4">
    <location>
        <begin position="103"/>
        <end position="138"/>
    </location>
</feature>
<dbReference type="FunFam" id="1.10.238.10:FF:000001">
    <property type="entry name" value="Calmodulin 1"/>
    <property type="match status" value="1"/>
</dbReference>
<feature type="domain" description="EF-hand" evidence="4">
    <location>
        <begin position="18"/>
        <end position="47"/>
    </location>
</feature>
<evidence type="ECO:0000313" key="5">
    <source>
        <dbReference type="EMBL" id="KAH7387051.1"/>
    </source>
</evidence>
<dbReference type="AlphaFoldDB" id="A0A8T2SWB8"/>
<evidence type="ECO:0000313" key="6">
    <source>
        <dbReference type="Proteomes" id="UP000825935"/>
    </source>
</evidence>
<evidence type="ECO:0000256" key="2">
    <source>
        <dbReference type="ARBA" id="ARBA00022737"/>
    </source>
</evidence>
<dbReference type="OrthoDB" id="26525at2759"/>
<feature type="domain" description="EF-hand" evidence="4">
    <location>
        <begin position="141"/>
        <end position="171"/>
    </location>
</feature>
<dbReference type="InterPro" id="IPR039647">
    <property type="entry name" value="EF_hand_pair_protein_CML-like"/>
</dbReference>
<dbReference type="SMART" id="SM00054">
    <property type="entry name" value="EFh"/>
    <property type="match status" value="4"/>
</dbReference>
<dbReference type="PANTHER" id="PTHR10891">
    <property type="entry name" value="EF-HAND CALCIUM-BINDING DOMAIN CONTAINING PROTEIN"/>
    <property type="match status" value="1"/>
</dbReference>
<protein>
    <recommendedName>
        <fullName evidence="4">EF-hand domain-containing protein</fullName>
    </recommendedName>
</protein>
<dbReference type="Gene3D" id="1.10.238.10">
    <property type="entry name" value="EF-hand"/>
    <property type="match status" value="2"/>
</dbReference>
<dbReference type="Pfam" id="PF13499">
    <property type="entry name" value="EF-hand_7"/>
    <property type="match status" value="2"/>
</dbReference>
<keyword evidence="1" id="KW-0479">Metal-binding</keyword>
<evidence type="ECO:0000256" key="3">
    <source>
        <dbReference type="ARBA" id="ARBA00022837"/>
    </source>
</evidence>
<dbReference type="InterPro" id="IPR018247">
    <property type="entry name" value="EF_Hand_1_Ca_BS"/>
</dbReference>
<comment type="caution">
    <text evidence="5">The sequence shown here is derived from an EMBL/GenBank/DDBJ whole genome shotgun (WGS) entry which is preliminary data.</text>
</comment>
<proteinExistence type="predicted"/>
<dbReference type="Proteomes" id="UP000825935">
    <property type="component" value="Chromosome 16"/>
</dbReference>